<keyword evidence="3" id="KW-1185">Reference proteome</keyword>
<dbReference type="Proteomes" id="UP000266327">
    <property type="component" value="Unassembled WGS sequence"/>
</dbReference>
<dbReference type="OrthoDB" id="9805309at2"/>
<sequence>MIRFKLGEQIEKKQFQEGRRITIQEVATATGVNRMTLSKILNQRGYSTGTEIVDKLCEYFNCRVEELLEYTQPDSLESGKD</sequence>
<organism evidence="2 3">
    <name type="scientific">Noviherbaspirillum sedimenti</name>
    <dbReference type="NCBI Taxonomy" id="2320865"/>
    <lineage>
        <taxon>Bacteria</taxon>
        <taxon>Pseudomonadati</taxon>
        <taxon>Pseudomonadota</taxon>
        <taxon>Betaproteobacteria</taxon>
        <taxon>Burkholderiales</taxon>
        <taxon>Oxalobacteraceae</taxon>
        <taxon>Noviherbaspirillum</taxon>
    </lineage>
</organism>
<dbReference type="Pfam" id="PF13443">
    <property type="entry name" value="HTH_26"/>
    <property type="match status" value="1"/>
</dbReference>
<dbReference type="InterPro" id="IPR010982">
    <property type="entry name" value="Lambda_DNA-bd_dom_sf"/>
</dbReference>
<reference evidence="3" key="1">
    <citation type="submission" date="2018-09" db="EMBL/GenBank/DDBJ databases">
        <authorList>
            <person name="Zhu H."/>
        </authorList>
    </citation>
    <scope>NUCLEOTIDE SEQUENCE [LARGE SCALE GENOMIC DNA]</scope>
    <source>
        <strain evidence="3">K1S02-23</strain>
    </source>
</reference>
<accession>A0A3A3G2K6</accession>
<comment type="caution">
    <text evidence="2">The sequence shown here is derived from an EMBL/GenBank/DDBJ whole genome shotgun (WGS) entry which is preliminary data.</text>
</comment>
<gene>
    <name evidence="2" type="ORF">D3878_14845</name>
</gene>
<feature type="domain" description="HTH cro/C1-type" evidence="1">
    <location>
        <begin position="19"/>
        <end position="67"/>
    </location>
</feature>
<dbReference type="CDD" id="cd00093">
    <property type="entry name" value="HTH_XRE"/>
    <property type="match status" value="1"/>
</dbReference>
<protein>
    <submittedName>
        <fullName evidence="2">XRE family transcriptional regulator</fullName>
    </submittedName>
</protein>
<dbReference type="SUPFAM" id="SSF47413">
    <property type="entry name" value="lambda repressor-like DNA-binding domains"/>
    <property type="match status" value="1"/>
</dbReference>
<evidence type="ECO:0000259" key="1">
    <source>
        <dbReference type="PROSITE" id="PS50943"/>
    </source>
</evidence>
<dbReference type="EMBL" id="QYUQ01000002">
    <property type="protein sequence ID" value="RJG02697.1"/>
    <property type="molecule type" value="Genomic_DNA"/>
</dbReference>
<evidence type="ECO:0000313" key="3">
    <source>
        <dbReference type="Proteomes" id="UP000266327"/>
    </source>
</evidence>
<dbReference type="Gene3D" id="1.10.260.40">
    <property type="entry name" value="lambda repressor-like DNA-binding domains"/>
    <property type="match status" value="1"/>
</dbReference>
<dbReference type="InterPro" id="IPR001387">
    <property type="entry name" value="Cro/C1-type_HTH"/>
</dbReference>
<dbReference type="AlphaFoldDB" id="A0A3A3G2K6"/>
<evidence type="ECO:0000313" key="2">
    <source>
        <dbReference type="EMBL" id="RJG02697.1"/>
    </source>
</evidence>
<dbReference type="GO" id="GO:0003677">
    <property type="term" value="F:DNA binding"/>
    <property type="evidence" value="ECO:0007669"/>
    <property type="project" value="InterPro"/>
</dbReference>
<proteinExistence type="predicted"/>
<dbReference type="PROSITE" id="PS50943">
    <property type="entry name" value="HTH_CROC1"/>
    <property type="match status" value="1"/>
</dbReference>
<dbReference type="SMART" id="SM00530">
    <property type="entry name" value="HTH_XRE"/>
    <property type="match status" value="1"/>
</dbReference>
<name>A0A3A3G2K6_9BURK</name>